<dbReference type="Proteomes" id="UP000094578">
    <property type="component" value="Unassembled WGS sequence"/>
</dbReference>
<feature type="transmembrane region" description="Helical" evidence="1">
    <location>
        <begin position="31"/>
        <end position="49"/>
    </location>
</feature>
<protein>
    <submittedName>
        <fullName evidence="2">Protein HupE</fullName>
    </submittedName>
</protein>
<keyword evidence="3" id="KW-1185">Reference proteome</keyword>
<proteinExistence type="predicted"/>
<evidence type="ECO:0000313" key="3">
    <source>
        <dbReference type="Proteomes" id="UP000094578"/>
    </source>
</evidence>
<dbReference type="STRING" id="1886670.PTI45_00999"/>
<keyword evidence="1" id="KW-0812">Transmembrane</keyword>
<evidence type="ECO:0000256" key="1">
    <source>
        <dbReference type="SAM" id="Phobius"/>
    </source>
</evidence>
<feature type="transmembrane region" description="Helical" evidence="1">
    <location>
        <begin position="80"/>
        <end position="100"/>
    </location>
</feature>
<feature type="transmembrane region" description="Helical" evidence="1">
    <location>
        <begin position="168"/>
        <end position="187"/>
    </location>
</feature>
<gene>
    <name evidence="2" type="ORF">PTI45_00999</name>
</gene>
<dbReference type="EMBL" id="MDER01000030">
    <property type="protein sequence ID" value="ODP29516.1"/>
    <property type="molecule type" value="Genomic_DNA"/>
</dbReference>
<dbReference type="InterPro" id="IPR007038">
    <property type="entry name" value="HupE_UreJ"/>
</dbReference>
<accession>A0A1E3L6Z1</accession>
<feature type="transmembrane region" description="Helical" evidence="1">
    <location>
        <begin position="136"/>
        <end position="161"/>
    </location>
</feature>
<comment type="caution">
    <text evidence="2">The sequence shown here is derived from an EMBL/GenBank/DDBJ whole genome shotgun (WGS) entry which is preliminary data.</text>
</comment>
<keyword evidence="1" id="KW-1133">Transmembrane helix</keyword>
<feature type="transmembrane region" description="Helical" evidence="1">
    <location>
        <begin position="107"/>
        <end position="124"/>
    </location>
</feature>
<feature type="transmembrane region" description="Helical" evidence="1">
    <location>
        <begin position="56"/>
        <end position="74"/>
    </location>
</feature>
<dbReference type="PIRSF" id="PIRSF016919">
    <property type="entry name" value="HupE_UreJ"/>
    <property type="match status" value="1"/>
</dbReference>
<dbReference type="RefSeq" id="WP_069326451.1">
    <property type="nucleotide sequence ID" value="NZ_MDER01000030.1"/>
</dbReference>
<dbReference type="AlphaFoldDB" id="A0A1E3L6Z1"/>
<evidence type="ECO:0000313" key="2">
    <source>
        <dbReference type="EMBL" id="ODP29516.1"/>
    </source>
</evidence>
<organism evidence="2 3">
    <name type="scientific">Paenibacillus nuruki</name>
    <dbReference type="NCBI Taxonomy" id="1886670"/>
    <lineage>
        <taxon>Bacteria</taxon>
        <taxon>Bacillati</taxon>
        <taxon>Bacillota</taxon>
        <taxon>Bacilli</taxon>
        <taxon>Bacillales</taxon>
        <taxon>Paenibacillaceae</taxon>
        <taxon>Paenibacillus</taxon>
    </lineage>
</organism>
<keyword evidence="1" id="KW-0472">Membrane</keyword>
<name>A0A1E3L6Z1_9BACL</name>
<reference evidence="2 3" key="1">
    <citation type="submission" date="2016-08" db="EMBL/GenBank/DDBJ databases">
        <title>Genome sequencing of Paenibacillus sp. TI45-13ar, isolated from Korean traditional nuruk.</title>
        <authorList>
            <person name="Kim S.-J."/>
        </authorList>
    </citation>
    <scope>NUCLEOTIDE SEQUENCE [LARGE SCALE GENOMIC DNA]</scope>
    <source>
        <strain evidence="2 3">TI45-13ar</strain>
    </source>
</reference>
<sequence length="193" mass="20649">MIRMFICVLILGWLPAGIVEAHGFGGSGFLHPLTGVDHLVAMLAVGVWSAQIGGRAIYIVPSYFVLMMMLGGVLGLEGWLWTHLEVYIACSVCLLGLAIVWNRQQSVWIASGGVALFGFAHGYAHGLEIPQLLSPAVYIIGFLITTIGLHVIGAVGGLLILEEPKGAIRLRLIGVVILVIGLKLILFCKIDPI</sequence>
<dbReference type="Pfam" id="PF04955">
    <property type="entry name" value="HupE_UreJ"/>
    <property type="match status" value="1"/>
</dbReference>